<gene>
    <name evidence="2" type="ORF">H5410_055733</name>
</gene>
<evidence type="ECO:0000313" key="3">
    <source>
        <dbReference type="Proteomes" id="UP000824120"/>
    </source>
</evidence>
<evidence type="ECO:0000313" key="2">
    <source>
        <dbReference type="EMBL" id="KAG5575599.1"/>
    </source>
</evidence>
<dbReference type="AlphaFoldDB" id="A0A9J5WJZ8"/>
<comment type="caution">
    <text evidence="2">The sequence shown here is derived from an EMBL/GenBank/DDBJ whole genome shotgun (WGS) entry which is preliminary data.</text>
</comment>
<organism evidence="2 3">
    <name type="scientific">Solanum commersonii</name>
    <name type="common">Commerson's wild potato</name>
    <name type="synonym">Commerson's nightshade</name>
    <dbReference type="NCBI Taxonomy" id="4109"/>
    <lineage>
        <taxon>Eukaryota</taxon>
        <taxon>Viridiplantae</taxon>
        <taxon>Streptophyta</taxon>
        <taxon>Embryophyta</taxon>
        <taxon>Tracheophyta</taxon>
        <taxon>Spermatophyta</taxon>
        <taxon>Magnoliopsida</taxon>
        <taxon>eudicotyledons</taxon>
        <taxon>Gunneridae</taxon>
        <taxon>Pentapetalae</taxon>
        <taxon>asterids</taxon>
        <taxon>lamiids</taxon>
        <taxon>Solanales</taxon>
        <taxon>Solanaceae</taxon>
        <taxon>Solanoideae</taxon>
        <taxon>Solaneae</taxon>
        <taxon>Solanum</taxon>
    </lineage>
</organism>
<sequence>MASIPTLSQNSQTLSLTFTIVPLPPSHNLSSWLELTLQGKQLAFHMRVGTRPVTLIVQDPTYLAQIVKEGMDHVIERLGTNMDANSEESTTNGMHQIYTDTLTQQTDGTNLLNATLFSFLPIPLQHSKTQVHPFIQPRGRGKETTSKRRTLNPRAAKIKHHENGTNPNNLRRTMSRSSDPGETAPKGIQGDGQYDIHCPMPTTHNFILTELEKQNEDSVDCSSIEPTEDIQEPTPNGEREGTT</sequence>
<accession>A0A9J5WJZ8</accession>
<dbReference type="OrthoDB" id="10654056at2759"/>
<proteinExistence type="predicted"/>
<feature type="region of interest" description="Disordered" evidence="1">
    <location>
        <begin position="214"/>
        <end position="243"/>
    </location>
</feature>
<keyword evidence="3" id="KW-1185">Reference proteome</keyword>
<evidence type="ECO:0000256" key="1">
    <source>
        <dbReference type="SAM" id="MobiDB-lite"/>
    </source>
</evidence>
<feature type="region of interest" description="Disordered" evidence="1">
    <location>
        <begin position="135"/>
        <end position="197"/>
    </location>
</feature>
<feature type="compositionally biased region" description="Basic residues" evidence="1">
    <location>
        <begin position="147"/>
        <end position="160"/>
    </location>
</feature>
<dbReference type="Proteomes" id="UP000824120">
    <property type="component" value="Chromosome 11"/>
</dbReference>
<feature type="compositionally biased region" description="Polar residues" evidence="1">
    <location>
        <begin position="164"/>
        <end position="180"/>
    </location>
</feature>
<protein>
    <submittedName>
        <fullName evidence="2">Uncharacterized protein</fullName>
    </submittedName>
</protein>
<dbReference type="EMBL" id="JACXVP010000011">
    <property type="protein sequence ID" value="KAG5575599.1"/>
    <property type="molecule type" value="Genomic_DNA"/>
</dbReference>
<name>A0A9J5WJZ8_SOLCO</name>
<reference evidence="2 3" key="1">
    <citation type="submission" date="2020-09" db="EMBL/GenBank/DDBJ databases">
        <title>De no assembly of potato wild relative species, Solanum commersonii.</title>
        <authorList>
            <person name="Cho K."/>
        </authorList>
    </citation>
    <scope>NUCLEOTIDE SEQUENCE [LARGE SCALE GENOMIC DNA]</scope>
    <source>
        <strain evidence="2">LZ3.2</strain>
        <tissue evidence="2">Leaf</tissue>
    </source>
</reference>